<proteinExistence type="predicted"/>
<accession>A0A318Z459</accession>
<organism evidence="2 3">
    <name type="scientific">Aspergillus neoniger (strain CBS 115656)</name>
    <dbReference type="NCBI Taxonomy" id="1448310"/>
    <lineage>
        <taxon>Eukaryota</taxon>
        <taxon>Fungi</taxon>
        <taxon>Dikarya</taxon>
        <taxon>Ascomycota</taxon>
        <taxon>Pezizomycotina</taxon>
        <taxon>Eurotiomycetes</taxon>
        <taxon>Eurotiomycetidae</taxon>
        <taxon>Eurotiales</taxon>
        <taxon>Aspergillaceae</taxon>
        <taxon>Aspergillus</taxon>
        <taxon>Aspergillus subgen. Circumdati</taxon>
    </lineage>
</organism>
<dbReference type="RefSeq" id="XP_025477200.1">
    <property type="nucleotide sequence ID" value="XM_025617937.1"/>
</dbReference>
<feature type="region of interest" description="Disordered" evidence="1">
    <location>
        <begin position="60"/>
        <end position="81"/>
    </location>
</feature>
<evidence type="ECO:0000313" key="3">
    <source>
        <dbReference type="Proteomes" id="UP000247647"/>
    </source>
</evidence>
<dbReference type="Proteomes" id="UP000247647">
    <property type="component" value="Unassembled WGS sequence"/>
</dbReference>
<protein>
    <submittedName>
        <fullName evidence="2">Uncharacterized protein</fullName>
    </submittedName>
</protein>
<dbReference type="AlphaFoldDB" id="A0A318Z459"/>
<dbReference type="EMBL" id="KZ821471">
    <property type="protein sequence ID" value="PYH31722.1"/>
    <property type="molecule type" value="Genomic_DNA"/>
</dbReference>
<sequence>MTLQEGLVHNSTVRRTSITFHHCCPSKGFPQMEKTRYQMWSRDTKAPWVVSLPLAIRSRQRCTFSPPPPPSSRGVLGRNPPNRIMLFPKNTDQFPIPKRSEAKNYC</sequence>
<dbReference type="GeneID" id="37120393"/>
<evidence type="ECO:0000256" key="1">
    <source>
        <dbReference type="SAM" id="MobiDB-lite"/>
    </source>
</evidence>
<evidence type="ECO:0000313" key="2">
    <source>
        <dbReference type="EMBL" id="PYH31722.1"/>
    </source>
</evidence>
<reference evidence="2" key="1">
    <citation type="submission" date="2016-12" db="EMBL/GenBank/DDBJ databases">
        <title>The genomes of Aspergillus section Nigri reveals drivers in fungal speciation.</title>
        <authorList>
            <consortium name="DOE Joint Genome Institute"/>
            <person name="Vesth T.C."/>
            <person name="Nybo J."/>
            <person name="Theobald S."/>
            <person name="Brandl J."/>
            <person name="Frisvad J.C."/>
            <person name="Nielsen K.F."/>
            <person name="Lyhne E.K."/>
            <person name="Kogle M.E."/>
            <person name="Kuo A."/>
            <person name="Riley R."/>
            <person name="Clum A."/>
            <person name="Nolan M."/>
            <person name="Lipzen A."/>
            <person name="Salamov A."/>
            <person name="Henrissat B."/>
            <person name="Wiebenga A."/>
            <person name="De Vries R.P."/>
            <person name="Grigoriev I.V."/>
            <person name="Mortensen U.H."/>
            <person name="Andersen M.R."/>
            <person name="Baker S.E."/>
        </authorList>
    </citation>
    <scope>NUCLEOTIDE SEQUENCE [LARGE SCALE GENOMIC DNA]</scope>
    <source>
        <strain evidence="2">CBS 115656</strain>
    </source>
</reference>
<gene>
    <name evidence="2" type="ORF">BO87DRAFT_119300</name>
</gene>
<feature type="region of interest" description="Disordered" evidence="1">
    <location>
        <begin position="87"/>
        <end position="106"/>
    </location>
</feature>
<name>A0A318Z459_ASPNB</name>
<keyword evidence="3" id="KW-1185">Reference proteome</keyword>